<feature type="transmembrane region" description="Helical" evidence="12">
    <location>
        <begin position="128"/>
        <end position="152"/>
    </location>
</feature>
<sequence length="315" mass="33031">MRLVDLLPDPSLRVQRIIAAAVIVSQGGIAVTGSIVRVTASGLGCPTWPQCFPGSFVPVAVAEVPLVHQAVEFGNRLFSLAVVVTAALAVLAVHRARRRPEVLAYAWLMPVSTVVQAVIGGITVRTGLLWWTVAIHLLVSMTMVWLSVLLYVKIGEPDDGVVRERVARPLRLLTALTGVNLAAVLVAGTLVTAAGPHAGDRSPSRTVPRLKVEVTTLVHLHSSLLVAYLALLVGLGFGLLAIGAARPILVRLGVLLGLVCLQAAVGTAQYFTGVPAALVAIHVAGAAACTAATAALWASMRERLRERAEAEPLAR</sequence>
<dbReference type="GO" id="GO:0016020">
    <property type="term" value="C:membrane"/>
    <property type="evidence" value="ECO:0007669"/>
    <property type="project" value="UniProtKB-SubCell"/>
</dbReference>
<comment type="subcellular location">
    <subcellularLocation>
        <location evidence="1">Membrane</location>
        <topology evidence="1">Multi-pass membrane protein</topology>
    </subcellularLocation>
</comment>
<evidence type="ECO:0000256" key="10">
    <source>
        <dbReference type="ARBA" id="ARBA00023157"/>
    </source>
</evidence>
<dbReference type="GO" id="GO:0046872">
    <property type="term" value="F:metal ion binding"/>
    <property type="evidence" value="ECO:0007669"/>
    <property type="project" value="UniProtKB-KW"/>
</dbReference>
<evidence type="ECO:0000256" key="11">
    <source>
        <dbReference type="ARBA" id="ARBA00023444"/>
    </source>
</evidence>
<evidence type="ECO:0000256" key="7">
    <source>
        <dbReference type="ARBA" id="ARBA00023004"/>
    </source>
</evidence>
<feature type="transmembrane region" description="Helical" evidence="12">
    <location>
        <begin position="218"/>
        <end position="242"/>
    </location>
</feature>
<evidence type="ECO:0000256" key="1">
    <source>
        <dbReference type="ARBA" id="ARBA00004141"/>
    </source>
</evidence>
<proteinExistence type="predicted"/>
<evidence type="ECO:0000256" key="12">
    <source>
        <dbReference type="SAM" id="Phobius"/>
    </source>
</evidence>
<evidence type="ECO:0000313" key="14">
    <source>
        <dbReference type="EMBL" id="ULP45034.1"/>
    </source>
</evidence>
<dbReference type="AlphaFoldDB" id="A0A0E4CN21"/>
<evidence type="ECO:0000256" key="6">
    <source>
        <dbReference type="ARBA" id="ARBA00023002"/>
    </source>
</evidence>
<keyword evidence="6" id="KW-0560">Oxidoreductase</keyword>
<evidence type="ECO:0000256" key="2">
    <source>
        <dbReference type="ARBA" id="ARBA00022475"/>
    </source>
</evidence>
<dbReference type="EMBL" id="CTEE01000001">
    <property type="protein sequence ID" value="CQD12842.1"/>
    <property type="molecule type" value="Genomic_DNA"/>
</dbReference>
<dbReference type="Proteomes" id="UP000199251">
    <property type="component" value="Unassembled WGS sequence"/>
</dbReference>
<evidence type="ECO:0000256" key="4">
    <source>
        <dbReference type="ARBA" id="ARBA00022723"/>
    </source>
</evidence>
<keyword evidence="5 12" id="KW-1133">Transmembrane helix</keyword>
<dbReference type="GO" id="GO:0006784">
    <property type="term" value="P:heme A biosynthetic process"/>
    <property type="evidence" value="ECO:0007669"/>
    <property type="project" value="InterPro"/>
</dbReference>
<organism evidence="13 15">
    <name type="scientific">Mycobacterium lentiflavum</name>
    <dbReference type="NCBI Taxonomy" id="141349"/>
    <lineage>
        <taxon>Bacteria</taxon>
        <taxon>Bacillati</taxon>
        <taxon>Actinomycetota</taxon>
        <taxon>Actinomycetes</taxon>
        <taxon>Mycobacteriales</taxon>
        <taxon>Mycobacteriaceae</taxon>
        <taxon>Mycobacterium</taxon>
        <taxon>Mycobacterium simiae complex</taxon>
    </lineage>
</organism>
<evidence type="ECO:0000313" key="16">
    <source>
        <dbReference type="Proteomes" id="UP001055171"/>
    </source>
</evidence>
<name>A0A0E4CN21_MYCLN</name>
<feature type="transmembrane region" description="Helical" evidence="12">
    <location>
        <begin position="102"/>
        <end position="122"/>
    </location>
</feature>
<keyword evidence="2" id="KW-1003">Cell membrane</keyword>
<dbReference type="EMBL" id="CP092423">
    <property type="protein sequence ID" value="ULP45034.1"/>
    <property type="molecule type" value="Genomic_DNA"/>
</dbReference>
<evidence type="ECO:0000256" key="5">
    <source>
        <dbReference type="ARBA" id="ARBA00022989"/>
    </source>
</evidence>
<keyword evidence="8" id="KW-0350">Heme biosynthesis</keyword>
<dbReference type="Pfam" id="PF02628">
    <property type="entry name" value="COX15-CtaA"/>
    <property type="match status" value="1"/>
</dbReference>
<dbReference type="GO" id="GO:0016491">
    <property type="term" value="F:oxidoreductase activity"/>
    <property type="evidence" value="ECO:0007669"/>
    <property type="project" value="UniProtKB-KW"/>
</dbReference>
<keyword evidence="3 12" id="KW-0812">Transmembrane</keyword>
<keyword evidence="9 12" id="KW-0472">Membrane</keyword>
<dbReference type="InterPro" id="IPR050450">
    <property type="entry name" value="COX15/CtaA_HemeA_synthase"/>
</dbReference>
<keyword evidence="4" id="KW-0479">Metal-binding</keyword>
<accession>A0A0E4CN21</accession>
<dbReference type="InterPro" id="IPR003780">
    <property type="entry name" value="COX15/CtaA_fam"/>
</dbReference>
<feature type="transmembrane region" description="Helical" evidence="12">
    <location>
        <begin position="277"/>
        <end position="298"/>
    </location>
</feature>
<keyword evidence="7" id="KW-0408">Iron</keyword>
<comment type="pathway">
    <text evidence="11">Porphyrin-containing compound metabolism.</text>
</comment>
<keyword evidence="16" id="KW-1185">Reference proteome</keyword>
<evidence type="ECO:0000256" key="8">
    <source>
        <dbReference type="ARBA" id="ARBA00023133"/>
    </source>
</evidence>
<dbReference type="STRING" id="141349.BN1232_02472"/>
<feature type="transmembrane region" description="Helical" evidence="12">
    <location>
        <begin position="172"/>
        <end position="198"/>
    </location>
</feature>
<dbReference type="OrthoDB" id="5241540at2"/>
<reference evidence="14" key="2">
    <citation type="submission" date="2022-08" db="EMBL/GenBank/DDBJ databases">
        <title>Complete genome sequence of 14 non-tuberculosis mycobacteria type-strains.</title>
        <authorList>
            <person name="Igarashi Y."/>
            <person name="Osugi A."/>
            <person name="Mitarai S."/>
        </authorList>
    </citation>
    <scope>NUCLEOTIDE SEQUENCE</scope>
    <source>
        <strain evidence="14">ATCC 51985</strain>
    </source>
</reference>
<reference evidence="13 15" key="1">
    <citation type="submission" date="2015-03" db="EMBL/GenBank/DDBJ databases">
        <authorList>
            <person name="Urmite Genomes"/>
        </authorList>
    </citation>
    <scope>NUCLEOTIDE SEQUENCE [LARGE SCALE GENOMIC DNA]</scope>
    <source>
        <strain evidence="13 15">CSUR P1491</strain>
    </source>
</reference>
<feature type="transmembrane region" description="Helical" evidence="12">
    <location>
        <begin position="73"/>
        <end position="93"/>
    </location>
</feature>
<dbReference type="PANTHER" id="PTHR35457">
    <property type="entry name" value="HEME A SYNTHASE"/>
    <property type="match status" value="1"/>
</dbReference>
<dbReference type="PANTHER" id="PTHR35457:SF1">
    <property type="entry name" value="HEME A SYNTHASE"/>
    <property type="match status" value="1"/>
</dbReference>
<gene>
    <name evidence="13" type="ORF">BN1232_02472</name>
    <name evidence="14" type="ORF">MJO58_11320</name>
</gene>
<feature type="transmembrane region" description="Helical" evidence="12">
    <location>
        <begin position="249"/>
        <end position="271"/>
    </location>
</feature>
<protein>
    <submittedName>
        <fullName evidence="13">Cytochrome aa3 controlling protein</fullName>
    </submittedName>
    <submittedName>
        <fullName evidence="14">Heme A synthase</fullName>
    </submittedName>
</protein>
<keyword evidence="10" id="KW-1015">Disulfide bond</keyword>
<dbReference type="Proteomes" id="UP001055171">
    <property type="component" value="Chromosome"/>
</dbReference>
<evidence type="ECO:0000256" key="9">
    <source>
        <dbReference type="ARBA" id="ARBA00023136"/>
    </source>
</evidence>
<evidence type="ECO:0000313" key="13">
    <source>
        <dbReference type="EMBL" id="CQD12842.1"/>
    </source>
</evidence>
<evidence type="ECO:0000313" key="15">
    <source>
        <dbReference type="Proteomes" id="UP000199251"/>
    </source>
</evidence>
<evidence type="ECO:0000256" key="3">
    <source>
        <dbReference type="ARBA" id="ARBA00022692"/>
    </source>
</evidence>